<dbReference type="EMBL" id="GGEC01056910">
    <property type="protein sequence ID" value="MBX37394.1"/>
    <property type="molecule type" value="Transcribed_RNA"/>
</dbReference>
<reference evidence="1" key="1">
    <citation type="submission" date="2018-02" db="EMBL/GenBank/DDBJ databases">
        <title>Rhizophora mucronata_Transcriptome.</title>
        <authorList>
            <person name="Meera S.P."/>
            <person name="Sreeshan A."/>
            <person name="Augustine A."/>
        </authorList>
    </citation>
    <scope>NUCLEOTIDE SEQUENCE</scope>
    <source>
        <tissue evidence="1">Leaf</tissue>
    </source>
</reference>
<name>A0A2P2N4I7_RHIMU</name>
<sequence>MPTNTQEAERPPALLALIGRENPSQYFLSVMSTSALLEKRFPFGWHKAFIYGIWFSACHQMLEASVLRTCSFHVSSKRLNSLTARPNEVDEHLSYLLRS</sequence>
<dbReference type="AlphaFoldDB" id="A0A2P2N4I7"/>
<accession>A0A2P2N4I7</accession>
<proteinExistence type="predicted"/>
<evidence type="ECO:0000313" key="1">
    <source>
        <dbReference type="EMBL" id="MBX37394.1"/>
    </source>
</evidence>
<organism evidence="1">
    <name type="scientific">Rhizophora mucronata</name>
    <name type="common">Asiatic mangrove</name>
    <dbReference type="NCBI Taxonomy" id="61149"/>
    <lineage>
        <taxon>Eukaryota</taxon>
        <taxon>Viridiplantae</taxon>
        <taxon>Streptophyta</taxon>
        <taxon>Embryophyta</taxon>
        <taxon>Tracheophyta</taxon>
        <taxon>Spermatophyta</taxon>
        <taxon>Magnoliopsida</taxon>
        <taxon>eudicotyledons</taxon>
        <taxon>Gunneridae</taxon>
        <taxon>Pentapetalae</taxon>
        <taxon>rosids</taxon>
        <taxon>fabids</taxon>
        <taxon>Malpighiales</taxon>
        <taxon>Rhizophoraceae</taxon>
        <taxon>Rhizophora</taxon>
    </lineage>
</organism>
<protein>
    <submittedName>
        <fullName evidence="1">Uncharacterized protein</fullName>
    </submittedName>
</protein>